<dbReference type="AlphaFoldDB" id="A0A0C2ZM98"/>
<organism evidence="1 2">
    <name type="scientific">Scleroderma citrinum Foug A</name>
    <dbReference type="NCBI Taxonomy" id="1036808"/>
    <lineage>
        <taxon>Eukaryota</taxon>
        <taxon>Fungi</taxon>
        <taxon>Dikarya</taxon>
        <taxon>Basidiomycota</taxon>
        <taxon>Agaricomycotina</taxon>
        <taxon>Agaricomycetes</taxon>
        <taxon>Agaricomycetidae</taxon>
        <taxon>Boletales</taxon>
        <taxon>Sclerodermatineae</taxon>
        <taxon>Sclerodermataceae</taxon>
        <taxon>Scleroderma</taxon>
    </lineage>
</organism>
<evidence type="ECO:0000313" key="2">
    <source>
        <dbReference type="Proteomes" id="UP000053989"/>
    </source>
</evidence>
<reference evidence="2" key="2">
    <citation type="submission" date="2015-01" db="EMBL/GenBank/DDBJ databases">
        <title>Evolutionary Origins and Diversification of the Mycorrhizal Mutualists.</title>
        <authorList>
            <consortium name="DOE Joint Genome Institute"/>
            <consortium name="Mycorrhizal Genomics Consortium"/>
            <person name="Kohler A."/>
            <person name="Kuo A."/>
            <person name="Nagy L.G."/>
            <person name="Floudas D."/>
            <person name="Copeland A."/>
            <person name="Barry K.W."/>
            <person name="Cichocki N."/>
            <person name="Veneault-Fourrey C."/>
            <person name="LaButti K."/>
            <person name="Lindquist E.A."/>
            <person name="Lipzen A."/>
            <person name="Lundell T."/>
            <person name="Morin E."/>
            <person name="Murat C."/>
            <person name="Riley R."/>
            <person name="Ohm R."/>
            <person name="Sun H."/>
            <person name="Tunlid A."/>
            <person name="Henrissat B."/>
            <person name="Grigoriev I.V."/>
            <person name="Hibbett D.S."/>
            <person name="Martin F."/>
        </authorList>
    </citation>
    <scope>NUCLEOTIDE SEQUENCE [LARGE SCALE GENOMIC DNA]</scope>
    <source>
        <strain evidence="2">Foug A</strain>
    </source>
</reference>
<keyword evidence="2" id="KW-1185">Reference proteome</keyword>
<sequence>MRVFVQSLCIYTPAAPWTDQAIPERILLLLLRAFEVLQHVTSKPEVYAHDRSRNIP</sequence>
<dbReference type="HOGENOM" id="CLU_3015531_0_0_1"/>
<protein>
    <submittedName>
        <fullName evidence="1">Uncharacterized protein</fullName>
    </submittedName>
</protein>
<accession>A0A0C2ZM98</accession>
<dbReference type="InParanoid" id="A0A0C2ZM98"/>
<dbReference type="EMBL" id="KN822040">
    <property type="protein sequence ID" value="KIM62683.1"/>
    <property type="molecule type" value="Genomic_DNA"/>
</dbReference>
<name>A0A0C2ZM98_9AGAM</name>
<proteinExistence type="predicted"/>
<gene>
    <name evidence="1" type="ORF">SCLCIDRAFT_1214784</name>
</gene>
<evidence type="ECO:0000313" key="1">
    <source>
        <dbReference type="EMBL" id="KIM62683.1"/>
    </source>
</evidence>
<dbReference type="Proteomes" id="UP000053989">
    <property type="component" value="Unassembled WGS sequence"/>
</dbReference>
<reference evidence="1 2" key="1">
    <citation type="submission" date="2014-04" db="EMBL/GenBank/DDBJ databases">
        <authorList>
            <consortium name="DOE Joint Genome Institute"/>
            <person name="Kuo A."/>
            <person name="Kohler A."/>
            <person name="Nagy L.G."/>
            <person name="Floudas D."/>
            <person name="Copeland A."/>
            <person name="Barry K.W."/>
            <person name="Cichocki N."/>
            <person name="Veneault-Fourrey C."/>
            <person name="LaButti K."/>
            <person name="Lindquist E.A."/>
            <person name="Lipzen A."/>
            <person name="Lundell T."/>
            <person name="Morin E."/>
            <person name="Murat C."/>
            <person name="Sun H."/>
            <person name="Tunlid A."/>
            <person name="Henrissat B."/>
            <person name="Grigoriev I.V."/>
            <person name="Hibbett D.S."/>
            <person name="Martin F."/>
            <person name="Nordberg H.P."/>
            <person name="Cantor M.N."/>
            <person name="Hua S.X."/>
        </authorList>
    </citation>
    <scope>NUCLEOTIDE SEQUENCE [LARGE SCALE GENOMIC DNA]</scope>
    <source>
        <strain evidence="1 2">Foug A</strain>
    </source>
</reference>